<keyword evidence="1" id="KW-1133">Transmembrane helix</keyword>
<proteinExistence type="predicted"/>
<dbReference type="Proteomes" id="UP000256520">
    <property type="component" value="Unassembled WGS sequence"/>
</dbReference>
<sequence length="125" mass="14248">MKGGILLLPKNYFFITMIFSILLILTGCSESNTDNSSADWAFSFVVWNGYIYQLSDEYVEDAGKEIGEVTNYSDTEGTYSGNFSNEYEKGTKYYSIEGISTDEVIAIEDNGKYRKAIRNEKYEEK</sequence>
<accession>A0A3D8PKX6</accession>
<gene>
    <name evidence="2" type="ORF">CWR45_16135</name>
</gene>
<dbReference type="OrthoDB" id="2357153at2"/>
<keyword evidence="3" id="KW-1185">Reference proteome</keyword>
<dbReference type="EMBL" id="PIOD01000023">
    <property type="protein sequence ID" value="RDW15878.1"/>
    <property type="molecule type" value="Genomic_DNA"/>
</dbReference>
<evidence type="ECO:0000256" key="1">
    <source>
        <dbReference type="SAM" id="Phobius"/>
    </source>
</evidence>
<protein>
    <recommendedName>
        <fullName evidence="4">Lipoprotein</fullName>
    </recommendedName>
</protein>
<organism evidence="2 3">
    <name type="scientific">Oceanobacillus chungangensis</name>
    <dbReference type="NCBI Taxonomy" id="1229152"/>
    <lineage>
        <taxon>Bacteria</taxon>
        <taxon>Bacillati</taxon>
        <taxon>Bacillota</taxon>
        <taxon>Bacilli</taxon>
        <taxon>Bacillales</taxon>
        <taxon>Bacillaceae</taxon>
        <taxon>Oceanobacillus</taxon>
    </lineage>
</organism>
<keyword evidence="1" id="KW-0472">Membrane</keyword>
<reference evidence="3" key="1">
    <citation type="submission" date="2017-11" db="EMBL/GenBank/DDBJ databases">
        <authorList>
            <person name="Zhu W."/>
        </authorList>
    </citation>
    <scope>NUCLEOTIDE SEQUENCE [LARGE SCALE GENOMIC DNA]</scope>
    <source>
        <strain evidence="3">CAU 1051</strain>
    </source>
</reference>
<name>A0A3D8PKX6_9BACI</name>
<comment type="caution">
    <text evidence="2">The sequence shown here is derived from an EMBL/GenBank/DDBJ whole genome shotgun (WGS) entry which is preliminary data.</text>
</comment>
<feature type="transmembrane region" description="Helical" evidence="1">
    <location>
        <begin position="12"/>
        <end position="28"/>
    </location>
</feature>
<dbReference type="RefSeq" id="WP_115750891.1">
    <property type="nucleotide sequence ID" value="NZ_PIOD01000023.1"/>
</dbReference>
<evidence type="ECO:0000313" key="3">
    <source>
        <dbReference type="Proteomes" id="UP000256520"/>
    </source>
</evidence>
<dbReference type="PROSITE" id="PS51257">
    <property type="entry name" value="PROKAR_LIPOPROTEIN"/>
    <property type="match status" value="1"/>
</dbReference>
<evidence type="ECO:0000313" key="2">
    <source>
        <dbReference type="EMBL" id="RDW15878.1"/>
    </source>
</evidence>
<evidence type="ECO:0008006" key="4">
    <source>
        <dbReference type="Google" id="ProtNLM"/>
    </source>
</evidence>
<keyword evidence="1" id="KW-0812">Transmembrane</keyword>
<dbReference type="AlphaFoldDB" id="A0A3D8PKX6"/>